<proteinExistence type="predicted"/>
<name>A0A6J3LZY5_9PEZI</name>
<keyword evidence="1" id="KW-0812">Transmembrane</keyword>
<dbReference type="Pfam" id="PF00657">
    <property type="entry name" value="Lipase_GDSL"/>
    <property type="match status" value="1"/>
</dbReference>
<dbReference type="InterPro" id="IPR036514">
    <property type="entry name" value="SGNH_hydro_sf"/>
</dbReference>
<keyword evidence="1" id="KW-0472">Membrane</keyword>
<dbReference type="InterPro" id="IPR001087">
    <property type="entry name" value="GDSL"/>
</dbReference>
<dbReference type="GeneID" id="54361144"/>
<feature type="transmembrane region" description="Helical" evidence="1">
    <location>
        <begin position="12"/>
        <end position="32"/>
    </location>
</feature>
<reference evidence="3" key="1">
    <citation type="submission" date="2020-01" db="EMBL/GenBank/DDBJ databases">
        <authorList>
            <consortium name="DOE Joint Genome Institute"/>
            <person name="Haridas S."/>
            <person name="Albert R."/>
            <person name="Binder M."/>
            <person name="Bloem J."/>
            <person name="Labutti K."/>
            <person name="Salamov A."/>
            <person name="Andreopoulos B."/>
            <person name="Baker S.E."/>
            <person name="Barry K."/>
            <person name="Bills G."/>
            <person name="Bluhm B.H."/>
            <person name="Cannon C."/>
            <person name="Castanera R."/>
            <person name="Culley D.E."/>
            <person name="Daum C."/>
            <person name="Ezra D."/>
            <person name="Gonzalez J.B."/>
            <person name="Henrissat B."/>
            <person name="Kuo A."/>
            <person name="Liang C."/>
            <person name="Lipzen A."/>
            <person name="Lutzoni F."/>
            <person name="Magnuson J."/>
            <person name="Mondo S."/>
            <person name="Nolan M."/>
            <person name="Ohm R."/>
            <person name="Pangilinan J."/>
            <person name="Park H.-J."/>
            <person name="Ramirez L."/>
            <person name="Alfaro M."/>
            <person name="Sun H."/>
            <person name="Tritt A."/>
            <person name="Yoshinaga Y."/>
            <person name="Zwiers L.-H."/>
            <person name="Turgeon B.G."/>
            <person name="Goodwin S.B."/>
            <person name="Spatafora J.W."/>
            <person name="Crous P.W."/>
            <person name="Grigoriev I.V."/>
        </authorList>
    </citation>
    <scope>NUCLEOTIDE SEQUENCE</scope>
    <source>
        <strain evidence="3">CBS 342.82</strain>
    </source>
</reference>
<dbReference type="Proteomes" id="UP000504637">
    <property type="component" value="Unplaced"/>
</dbReference>
<dbReference type="SUPFAM" id="SSF52266">
    <property type="entry name" value="SGNH hydrolase"/>
    <property type="match status" value="1"/>
</dbReference>
<keyword evidence="1" id="KW-1133">Transmembrane helix</keyword>
<dbReference type="Gene3D" id="3.40.50.1110">
    <property type="entry name" value="SGNH hydrolase"/>
    <property type="match status" value="1"/>
</dbReference>
<reference evidence="3" key="2">
    <citation type="submission" date="2020-04" db="EMBL/GenBank/DDBJ databases">
        <authorList>
            <consortium name="NCBI Genome Project"/>
        </authorList>
    </citation>
    <scope>NUCLEOTIDE SEQUENCE</scope>
    <source>
        <strain evidence="3">CBS 342.82</strain>
    </source>
</reference>
<accession>A0A6J3LZY5</accession>
<dbReference type="RefSeq" id="XP_033457850.1">
    <property type="nucleotide sequence ID" value="XM_033603344.1"/>
</dbReference>
<organism evidence="3">
    <name type="scientific">Dissoconium aciculare CBS 342.82</name>
    <dbReference type="NCBI Taxonomy" id="1314786"/>
    <lineage>
        <taxon>Eukaryota</taxon>
        <taxon>Fungi</taxon>
        <taxon>Dikarya</taxon>
        <taxon>Ascomycota</taxon>
        <taxon>Pezizomycotina</taxon>
        <taxon>Dothideomycetes</taxon>
        <taxon>Dothideomycetidae</taxon>
        <taxon>Mycosphaerellales</taxon>
        <taxon>Dissoconiaceae</taxon>
        <taxon>Dissoconium</taxon>
    </lineage>
</organism>
<evidence type="ECO:0000313" key="2">
    <source>
        <dbReference type="Proteomes" id="UP000504637"/>
    </source>
</evidence>
<dbReference type="AlphaFoldDB" id="A0A6J3LZY5"/>
<protein>
    <submittedName>
        <fullName evidence="3">Carbohydrate esterase family 16 protein</fullName>
    </submittedName>
</protein>
<gene>
    <name evidence="3" type="ORF">K489DRAFT_372546</name>
</gene>
<dbReference type="OrthoDB" id="1600564at2759"/>
<reference evidence="3" key="3">
    <citation type="submission" date="2025-08" db="UniProtKB">
        <authorList>
            <consortium name="RefSeq"/>
        </authorList>
    </citation>
    <scope>IDENTIFICATION</scope>
    <source>
        <strain evidence="3">CBS 342.82</strain>
    </source>
</reference>
<evidence type="ECO:0000256" key="1">
    <source>
        <dbReference type="SAM" id="Phobius"/>
    </source>
</evidence>
<keyword evidence="2" id="KW-1185">Reference proteome</keyword>
<dbReference type="GO" id="GO:0016788">
    <property type="term" value="F:hydrolase activity, acting on ester bonds"/>
    <property type="evidence" value="ECO:0007669"/>
    <property type="project" value="InterPro"/>
</dbReference>
<evidence type="ECO:0000313" key="3">
    <source>
        <dbReference type="RefSeq" id="XP_033457850.1"/>
    </source>
</evidence>
<sequence>MEPLSKHGVMAISRVFGITLSLLLVYEVYIYMCFLLGSPAHQSLLTHICSHDRLQSYCGMGFQQQLRGMSSNRTADRPSRYLFIFGDSYSSIEYNATNGAQPTLDNPFGNSEFSAATAYKDEKWIDTMFMKYPTRSTVVYDFATGGNLVNVSRMPEPFTFTTNVRRDMIDQVNHFTQIQSKIDWAAADSLFISWFGINDIDAIAVLSDLEVDAAKDVLSADVGDYFKQIAHLYSLGARRFIHVTPPLPRSTFLYLDIGYPSDLLHSTFTTFVAMKRFRQAETNTVAAAFDRAPLWSQIGRERIREMVAHWTSVLLRGHENFQRQHKDVKSAIVDPAPVFHEILDHPERYGAPNNTCTSMLEEDHCLWRDSLHPGLAIHQKMGAAMFELVQTLDLL</sequence>